<gene>
    <name evidence="1" type="ORF">SAY87_009069</name>
</gene>
<name>A0AAN7PW82_9MYRT</name>
<protein>
    <submittedName>
        <fullName evidence="1">Uncharacterized protein</fullName>
    </submittedName>
</protein>
<dbReference type="Proteomes" id="UP001345219">
    <property type="component" value="Chromosome 8"/>
</dbReference>
<organism evidence="1 2">
    <name type="scientific">Trapa incisa</name>
    <dbReference type="NCBI Taxonomy" id="236973"/>
    <lineage>
        <taxon>Eukaryota</taxon>
        <taxon>Viridiplantae</taxon>
        <taxon>Streptophyta</taxon>
        <taxon>Embryophyta</taxon>
        <taxon>Tracheophyta</taxon>
        <taxon>Spermatophyta</taxon>
        <taxon>Magnoliopsida</taxon>
        <taxon>eudicotyledons</taxon>
        <taxon>Gunneridae</taxon>
        <taxon>Pentapetalae</taxon>
        <taxon>rosids</taxon>
        <taxon>malvids</taxon>
        <taxon>Myrtales</taxon>
        <taxon>Lythraceae</taxon>
        <taxon>Trapa</taxon>
    </lineage>
</organism>
<sequence length="130" mass="14906">MDAYSHSVDSDSDNCDSLNDKLVNYVDEVQKIQNFLGKQRASNDDDVGIEKNEFEGKLVLTFNSKIIGFSSSDKEKGKQESARESPRKIDAPPMLLPVRLFFYISIVSSSSQLLNIKRYSWKLFLMPYRK</sequence>
<evidence type="ECO:0000313" key="2">
    <source>
        <dbReference type="Proteomes" id="UP001345219"/>
    </source>
</evidence>
<dbReference type="AlphaFoldDB" id="A0AAN7PW82"/>
<reference evidence="1 2" key="1">
    <citation type="journal article" date="2023" name="Hortic Res">
        <title>Pangenome of water caltrop reveals structural variations and asymmetric subgenome divergence after allopolyploidization.</title>
        <authorList>
            <person name="Zhang X."/>
            <person name="Chen Y."/>
            <person name="Wang L."/>
            <person name="Yuan Y."/>
            <person name="Fang M."/>
            <person name="Shi L."/>
            <person name="Lu R."/>
            <person name="Comes H.P."/>
            <person name="Ma Y."/>
            <person name="Chen Y."/>
            <person name="Huang G."/>
            <person name="Zhou Y."/>
            <person name="Zheng Z."/>
            <person name="Qiu Y."/>
        </authorList>
    </citation>
    <scope>NUCLEOTIDE SEQUENCE [LARGE SCALE GENOMIC DNA]</scope>
    <source>
        <tissue evidence="1">Roots</tissue>
    </source>
</reference>
<dbReference type="EMBL" id="JAXIOK010000014">
    <property type="protein sequence ID" value="KAK4755312.1"/>
    <property type="molecule type" value="Genomic_DNA"/>
</dbReference>
<proteinExistence type="predicted"/>
<accession>A0AAN7PW82</accession>
<keyword evidence="2" id="KW-1185">Reference proteome</keyword>
<evidence type="ECO:0000313" key="1">
    <source>
        <dbReference type="EMBL" id="KAK4755312.1"/>
    </source>
</evidence>
<comment type="caution">
    <text evidence="1">The sequence shown here is derived from an EMBL/GenBank/DDBJ whole genome shotgun (WGS) entry which is preliminary data.</text>
</comment>